<dbReference type="EMBL" id="JAACXV010000309">
    <property type="protein sequence ID" value="KAF7280299.1"/>
    <property type="molecule type" value="Genomic_DNA"/>
</dbReference>
<sequence>MAFVSGRKIKKYKHTVQYKTIVLPIHPSAIGHRPDSSFVWTSVTDQHSRGLPFPTSSSGENSTQNTASLATYPKAIGRGAGLRACRLHLQPPFLTRDNISTVSGRRGEPGGPRRGRRGGTTAIVCKNPIVVERILRESLRTLSRPGNSQMSGSARSCRGYPPGY</sequence>
<gene>
    <name evidence="2" type="ORF">GWI33_006211</name>
</gene>
<name>A0A834IGH6_RHYFE</name>
<organism evidence="2 3">
    <name type="scientific">Rhynchophorus ferrugineus</name>
    <name type="common">Red palm weevil</name>
    <name type="synonym">Curculio ferrugineus</name>
    <dbReference type="NCBI Taxonomy" id="354439"/>
    <lineage>
        <taxon>Eukaryota</taxon>
        <taxon>Metazoa</taxon>
        <taxon>Ecdysozoa</taxon>
        <taxon>Arthropoda</taxon>
        <taxon>Hexapoda</taxon>
        <taxon>Insecta</taxon>
        <taxon>Pterygota</taxon>
        <taxon>Neoptera</taxon>
        <taxon>Endopterygota</taxon>
        <taxon>Coleoptera</taxon>
        <taxon>Polyphaga</taxon>
        <taxon>Cucujiformia</taxon>
        <taxon>Curculionidae</taxon>
        <taxon>Dryophthorinae</taxon>
        <taxon>Rhynchophorus</taxon>
    </lineage>
</organism>
<evidence type="ECO:0000313" key="2">
    <source>
        <dbReference type="EMBL" id="KAF7280299.1"/>
    </source>
</evidence>
<protein>
    <submittedName>
        <fullName evidence="2">Uncharacterized protein</fullName>
    </submittedName>
</protein>
<feature type="region of interest" description="Disordered" evidence="1">
    <location>
        <begin position="142"/>
        <end position="164"/>
    </location>
</feature>
<feature type="compositionally biased region" description="Polar residues" evidence="1">
    <location>
        <begin position="142"/>
        <end position="154"/>
    </location>
</feature>
<evidence type="ECO:0000313" key="3">
    <source>
        <dbReference type="Proteomes" id="UP000625711"/>
    </source>
</evidence>
<proteinExistence type="predicted"/>
<dbReference type="AlphaFoldDB" id="A0A834IGH6"/>
<dbReference type="Proteomes" id="UP000625711">
    <property type="component" value="Unassembled WGS sequence"/>
</dbReference>
<accession>A0A834IGH6</accession>
<evidence type="ECO:0000256" key="1">
    <source>
        <dbReference type="SAM" id="MobiDB-lite"/>
    </source>
</evidence>
<keyword evidence="3" id="KW-1185">Reference proteome</keyword>
<feature type="region of interest" description="Disordered" evidence="1">
    <location>
        <begin position="97"/>
        <end position="120"/>
    </location>
</feature>
<reference evidence="2" key="1">
    <citation type="submission" date="2020-08" db="EMBL/GenBank/DDBJ databases">
        <title>Genome sequencing and assembly of the red palm weevil Rhynchophorus ferrugineus.</title>
        <authorList>
            <person name="Dias G.B."/>
            <person name="Bergman C.M."/>
            <person name="Manee M."/>
        </authorList>
    </citation>
    <scope>NUCLEOTIDE SEQUENCE</scope>
    <source>
        <strain evidence="2">AA-2017</strain>
        <tissue evidence="2">Whole larva</tissue>
    </source>
</reference>
<comment type="caution">
    <text evidence="2">The sequence shown here is derived from an EMBL/GenBank/DDBJ whole genome shotgun (WGS) entry which is preliminary data.</text>
</comment>